<comment type="caution">
    <text evidence="3">The sequence shown here is derived from an EMBL/GenBank/DDBJ whole genome shotgun (WGS) entry which is preliminary data.</text>
</comment>
<sequence>DSGFDSVTDSEAEEAKDLYSLQLDFLEPDLTQEKCGNLLSVQPERIHCGVKTQIFFIFKCKIDCKMKNEVYFTPRNGQSILLPAILQNEYVLTVDAPDLPSGLVFVKVFSGDLIICEYKITYFTDMEEISNLLTCAANPVEFMCQAFKIVPYNIDVLDKLLTESLKNNIPASGLHLFGINQIEEENLHANQRDEELPTLLHFSAKYGLKNLTALLLTCPGALQAYSVSNKKGDFPNNIAEKYGFKDLRQFIDEYVETADMLKTHIKEELMLVEDKDNTTYESMANCSTDLLMKCSLNPGCYDDLYESMANLRLPHEDMDMMQAKGFHSKPEQDLVAKDSVIRKILEGGSNDLSKEAEDPYLFFRNDKVYDIVKESTGSHEPVCRPPVPVPRPPEFPEMVPYISKEQKTGNRDMLNNTQIYFYTIFLDSSVNITRDRPQSSLYDPFVGMKTPGQRELITLQERVKCGMITVDDALLQFKEWQLNQKRRSDSFRFQQENLKKLRDSINRRRFEKKKKKSAELKITEPIRRGHNNTEVKPEIGVYEIGPIMRTPPKKTISRGNWKTDSTSSTASSASNRSSTRSSLSLSSGMEGDNERSPMQSLQEERPPPRPPRIPNR</sequence>
<dbReference type="Pfam" id="PF14545">
    <property type="entry name" value="DBB"/>
    <property type="match status" value="1"/>
</dbReference>
<evidence type="ECO:0000256" key="1">
    <source>
        <dbReference type="SAM" id="MobiDB-lite"/>
    </source>
</evidence>
<evidence type="ECO:0000259" key="2">
    <source>
        <dbReference type="PROSITE" id="PS51376"/>
    </source>
</evidence>
<dbReference type="PROSITE" id="PS51376">
    <property type="entry name" value="DBB"/>
    <property type="match status" value="1"/>
</dbReference>
<dbReference type="GO" id="GO:0005102">
    <property type="term" value="F:signaling receptor binding"/>
    <property type="evidence" value="ECO:0007669"/>
    <property type="project" value="TreeGrafter"/>
</dbReference>
<evidence type="ECO:0000313" key="4">
    <source>
        <dbReference type="Proteomes" id="UP000812440"/>
    </source>
</evidence>
<feature type="compositionally biased region" description="Basic and acidic residues" evidence="1">
    <location>
        <begin position="517"/>
        <end position="532"/>
    </location>
</feature>
<feature type="region of interest" description="Disordered" evidence="1">
    <location>
        <begin position="546"/>
        <end position="616"/>
    </location>
</feature>
<name>A0A8T2IQF8_9PIPI</name>
<protein>
    <recommendedName>
        <fullName evidence="2">DBB domain-containing protein</fullName>
    </recommendedName>
</protein>
<feature type="region of interest" description="Disordered" evidence="1">
    <location>
        <begin position="504"/>
        <end position="532"/>
    </location>
</feature>
<dbReference type="PANTHER" id="PTHR16267">
    <property type="entry name" value="BANK1/PIK3AP1 FAMILY MEMBER"/>
    <property type="match status" value="1"/>
</dbReference>
<dbReference type="PANTHER" id="PTHR16267:SF12">
    <property type="entry name" value="PHOSPHOINOSITIDE 3-KINASE ADAPTER PROTEIN 1"/>
    <property type="match status" value="1"/>
</dbReference>
<dbReference type="InterPro" id="IPR017893">
    <property type="entry name" value="DBB_domain"/>
</dbReference>
<dbReference type="Proteomes" id="UP000812440">
    <property type="component" value="Chromosome 7"/>
</dbReference>
<proteinExistence type="predicted"/>
<feature type="non-terminal residue" evidence="3">
    <location>
        <position position="1"/>
    </location>
</feature>
<dbReference type="GO" id="GO:0036312">
    <property type="term" value="F:phosphatidylinositol 3-kinase regulatory subunit binding"/>
    <property type="evidence" value="ECO:0007669"/>
    <property type="project" value="TreeGrafter"/>
</dbReference>
<gene>
    <name evidence="3" type="ORF">GDO86_013213</name>
</gene>
<dbReference type="EMBL" id="JAACNH010000008">
    <property type="protein sequence ID" value="KAG8435185.1"/>
    <property type="molecule type" value="Genomic_DNA"/>
</dbReference>
<dbReference type="OrthoDB" id="8192811at2759"/>
<evidence type="ECO:0000313" key="3">
    <source>
        <dbReference type="EMBL" id="KAG8435185.1"/>
    </source>
</evidence>
<feature type="domain" description="DBB" evidence="2">
    <location>
        <begin position="41"/>
        <end position="177"/>
    </location>
</feature>
<dbReference type="AlphaFoldDB" id="A0A8T2IQF8"/>
<accession>A0A8T2IQF8</accession>
<keyword evidence="4" id="KW-1185">Reference proteome</keyword>
<dbReference type="SMART" id="SM01282">
    <property type="entry name" value="DBB"/>
    <property type="match status" value="1"/>
</dbReference>
<organism evidence="3 4">
    <name type="scientific">Hymenochirus boettgeri</name>
    <name type="common">Congo dwarf clawed frog</name>
    <dbReference type="NCBI Taxonomy" id="247094"/>
    <lineage>
        <taxon>Eukaryota</taxon>
        <taxon>Metazoa</taxon>
        <taxon>Chordata</taxon>
        <taxon>Craniata</taxon>
        <taxon>Vertebrata</taxon>
        <taxon>Euteleostomi</taxon>
        <taxon>Amphibia</taxon>
        <taxon>Batrachia</taxon>
        <taxon>Anura</taxon>
        <taxon>Pipoidea</taxon>
        <taxon>Pipidae</taxon>
        <taxon>Pipinae</taxon>
        <taxon>Hymenochirus</taxon>
    </lineage>
</organism>
<feature type="non-terminal residue" evidence="3">
    <location>
        <position position="616"/>
    </location>
</feature>
<feature type="compositionally biased region" description="Low complexity" evidence="1">
    <location>
        <begin position="565"/>
        <end position="587"/>
    </location>
</feature>
<dbReference type="InterPro" id="IPR052446">
    <property type="entry name" value="B-cell_PI3K-Signaling_Adptrs"/>
</dbReference>
<dbReference type="GO" id="GO:0005829">
    <property type="term" value="C:cytosol"/>
    <property type="evidence" value="ECO:0007669"/>
    <property type="project" value="TreeGrafter"/>
</dbReference>
<reference evidence="3" key="1">
    <citation type="thesis" date="2020" institute="ProQuest LLC" country="789 East Eisenhower Parkway, Ann Arbor, MI, USA">
        <title>Comparative Genomics and Chromosome Evolution.</title>
        <authorList>
            <person name="Mudd A.B."/>
        </authorList>
    </citation>
    <scope>NUCLEOTIDE SEQUENCE</scope>
    <source>
        <strain evidence="3">Female2</strain>
        <tissue evidence="3">Blood</tissue>
    </source>
</reference>